<evidence type="ECO:0000256" key="1">
    <source>
        <dbReference type="SAM" id="MobiDB-lite"/>
    </source>
</evidence>
<comment type="caution">
    <text evidence="2">The sequence shown here is derived from an EMBL/GenBank/DDBJ whole genome shotgun (WGS) entry which is preliminary data.</text>
</comment>
<accession>A0AAV7T465</accession>
<feature type="region of interest" description="Disordered" evidence="1">
    <location>
        <begin position="61"/>
        <end position="83"/>
    </location>
</feature>
<protein>
    <submittedName>
        <fullName evidence="2">Uncharacterized protein</fullName>
    </submittedName>
</protein>
<name>A0AAV7T465_PLEWA</name>
<evidence type="ECO:0000313" key="2">
    <source>
        <dbReference type="EMBL" id="KAJ1171238.1"/>
    </source>
</evidence>
<dbReference type="EMBL" id="JANPWB010000007">
    <property type="protein sequence ID" value="KAJ1171238.1"/>
    <property type="molecule type" value="Genomic_DNA"/>
</dbReference>
<reference evidence="2" key="1">
    <citation type="journal article" date="2022" name="bioRxiv">
        <title>Sequencing and chromosome-scale assembly of the giantPleurodeles waltlgenome.</title>
        <authorList>
            <person name="Brown T."/>
            <person name="Elewa A."/>
            <person name="Iarovenko S."/>
            <person name="Subramanian E."/>
            <person name="Araus A.J."/>
            <person name="Petzold A."/>
            <person name="Susuki M."/>
            <person name="Suzuki K.-i.T."/>
            <person name="Hayashi T."/>
            <person name="Toyoda A."/>
            <person name="Oliveira C."/>
            <person name="Osipova E."/>
            <person name="Leigh N.D."/>
            <person name="Simon A."/>
            <person name="Yun M.H."/>
        </authorList>
    </citation>
    <scope>NUCLEOTIDE SEQUENCE</scope>
    <source>
        <strain evidence="2">20211129_DDA</strain>
        <tissue evidence="2">Liver</tissue>
    </source>
</reference>
<organism evidence="2 3">
    <name type="scientific">Pleurodeles waltl</name>
    <name type="common">Iberian ribbed newt</name>
    <dbReference type="NCBI Taxonomy" id="8319"/>
    <lineage>
        <taxon>Eukaryota</taxon>
        <taxon>Metazoa</taxon>
        <taxon>Chordata</taxon>
        <taxon>Craniata</taxon>
        <taxon>Vertebrata</taxon>
        <taxon>Euteleostomi</taxon>
        <taxon>Amphibia</taxon>
        <taxon>Batrachia</taxon>
        <taxon>Caudata</taxon>
        <taxon>Salamandroidea</taxon>
        <taxon>Salamandridae</taxon>
        <taxon>Pleurodelinae</taxon>
        <taxon>Pleurodeles</taxon>
    </lineage>
</organism>
<sequence>MFCPRFSPAPRSGECFWDVKSHQEQKTEGGSNQLSRQHGALCSACDLVPAPEVWLMLLGRGVPQGAGNGRRQQPVVRATQRTM</sequence>
<dbReference type="AlphaFoldDB" id="A0AAV7T465"/>
<gene>
    <name evidence="2" type="ORF">NDU88_003108</name>
</gene>
<evidence type="ECO:0000313" key="3">
    <source>
        <dbReference type="Proteomes" id="UP001066276"/>
    </source>
</evidence>
<keyword evidence="3" id="KW-1185">Reference proteome</keyword>
<dbReference type="Proteomes" id="UP001066276">
    <property type="component" value="Chromosome 4_1"/>
</dbReference>
<proteinExistence type="predicted"/>